<dbReference type="InterPro" id="IPR011055">
    <property type="entry name" value="Dup_hybrid_motif"/>
</dbReference>
<proteinExistence type="predicted"/>
<dbReference type="PANTHER" id="PTHR45008">
    <property type="entry name" value="PTS SYSTEM GLUCOSE-SPECIFIC EIIA COMPONENT"/>
    <property type="match status" value="1"/>
</dbReference>
<dbReference type="Proteomes" id="UP000311674">
    <property type="component" value="Unassembled WGS sequence"/>
</dbReference>
<evidence type="ECO:0000259" key="7">
    <source>
        <dbReference type="PROSITE" id="PS51093"/>
    </source>
</evidence>
<dbReference type="Gene3D" id="2.70.70.10">
    <property type="entry name" value="Glucose Permease (Domain IIA)"/>
    <property type="match status" value="1"/>
</dbReference>
<dbReference type="PROSITE" id="PS51093">
    <property type="entry name" value="PTS_EIIA_TYPE_1"/>
    <property type="match status" value="1"/>
</dbReference>
<dbReference type="InterPro" id="IPR050890">
    <property type="entry name" value="PTS_EIIA_component"/>
</dbReference>
<comment type="subcellular location">
    <subcellularLocation>
        <location evidence="1">Cytoplasm</location>
    </subcellularLocation>
</comment>
<dbReference type="InterPro" id="IPR001127">
    <property type="entry name" value="PTS_EIIA_1_perm"/>
</dbReference>
<dbReference type="GO" id="GO:0016301">
    <property type="term" value="F:kinase activity"/>
    <property type="evidence" value="ECO:0007669"/>
    <property type="project" value="UniProtKB-KW"/>
</dbReference>
<evidence type="ECO:0000313" key="8">
    <source>
        <dbReference type="EMBL" id="VSC31604.1"/>
    </source>
</evidence>
<evidence type="ECO:0000256" key="6">
    <source>
        <dbReference type="ARBA" id="ARBA00022777"/>
    </source>
</evidence>
<evidence type="ECO:0000256" key="1">
    <source>
        <dbReference type="ARBA" id="ARBA00004496"/>
    </source>
</evidence>
<dbReference type="EMBL" id="CABBMN010000008">
    <property type="protein sequence ID" value="VSC31604.1"/>
    <property type="molecule type" value="Genomic_DNA"/>
</dbReference>
<gene>
    <name evidence="8" type="primary">treP_2</name>
    <name evidence="8" type="ORF">SAMEA3390019_01165</name>
</gene>
<organism evidence="8 9">
    <name type="scientific">Streptococcus pneumoniae</name>
    <dbReference type="NCBI Taxonomy" id="1313"/>
    <lineage>
        <taxon>Bacteria</taxon>
        <taxon>Bacillati</taxon>
        <taxon>Bacillota</taxon>
        <taxon>Bacilli</taxon>
        <taxon>Lactobacillales</taxon>
        <taxon>Streptococcaceae</taxon>
        <taxon>Streptococcus</taxon>
    </lineage>
</organism>
<sequence>MQAEFAAQEEAEFVSHEAVELASVKIVSLLSGQVKELSQATDPVFASGVMGQGLVIEPNQGELTSSVNGTVTVLFPTKHAIGIVSDEGVELLTHIDMDTVGLDGKGFESHVAQGGHIIVG</sequence>
<evidence type="ECO:0000256" key="2">
    <source>
        <dbReference type="ARBA" id="ARBA00022448"/>
    </source>
</evidence>
<dbReference type="GO" id="GO:0005737">
    <property type="term" value="C:cytoplasm"/>
    <property type="evidence" value="ECO:0007669"/>
    <property type="project" value="UniProtKB-SubCell"/>
</dbReference>
<feature type="domain" description="PTS EIIA type-1" evidence="7">
    <location>
        <begin position="42"/>
        <end position="120"/>
    </location>
</feature>
<evidence type="ECO:0000256" key="4">
    <source>
        <dbReference type="ARBA" id="ARBA00022679"/>
    </source>
</evidence>
<dbReference type="Pfam" id="PF00358">
    <property type="entry name" value="PTS_EIIA_1"/>
    <property type="match status" value="1"/>
</dbReference>
<reference evidence="8 9" key="1">
    <citation type="submission" date="2019-04" db="EMBL/GenBank/DDBJ databases">
        <authorList>
            <consortium name="Pathogen Informatics"/>
        </authorList>
    </citation>
    <scope>NUCLEOTIDE SEQUENCE [LARGE SCALE GENOMIC DNA]</scope>
    <source>
        <strain evidence="8 9">GPSC148</strain>
    </source>
</reference>
<keyword evidence="3" id="KW-0762">Sugar transport</keyword>
<dbReference type="AlphaFoldDB" id="A0A4M9X7Y1"/>
<dbReference type="GO" id="GO:0009401">
    <property type="term" value="P:phosphoenolpyruvate-dependent sugar phosphotransferase system"/>
    <property type="evidence" value="ECO:0007669"/>
    <property type="project" value="UniProtKB-KW"/>
</dbReference>
<dbReference type="SUPFAM" id="SSF51261">
    <property type="entry name" value="Duplicated hybrid motif"/>
    <property type="match status" value="1"/>
</dbReference>
<dbReference type="PANTHER" id="PTHR45008:SF1">
    <property type="entry name" value="PTS SYSTEM GLUCOSE-SPECIFIC EIIA COMPONENT"/>
    <property type="match status" value="1"/>
</dbReference>
<keyword evidence="2" id="KW-0813">Transport</keyword>
<keyword evidence="5" id="KW-0598">Phosphotransferase system</keyword>
<name>A0A4M9X7Y1_STREE</name>
<evidence type="ECO:0000313" key="9">
    <source>
        <dbReference type="Proteomes" id="UP000311674"/>
    </source>
</evidence>
<evidence type="ECO:0000256" key="5">
    <source>
        <dbReference type="ARBA" id="ARBA00022683"/>
    </source>
</evidence>
<accession>A0A4M9X7Y1</accession>
<keyword evidence="6" id="KW-0418">Kinase</keyword>
<keyword evidence="4" id="KW-0808">Transferase</keyword>
<protein>
    <submittedName>
        <fullName evidence="8">Trehalose PTS system, IIABC components</fullName>
    </submittedName>
</protein>
<evidence type="ECO:0000256" key="3">
    <source>
        <dbReference type="ARBA" id="ARBA00022597"/>
    </source>
</evidence>